<evidence type="ECO:0000256" key="2">
    <source>
        <dbReference type="SAM" id="Coils"/>
    </source>
</evidence>
<dbReference type="OrthoDB" id="9803659at2"/>
<dbReference type="RefSeq" id="WP_109837412.1">
    <property type="nucleotide sequence ID" value="NZ_QGKM01000022.1"/>
</dbReference>
<dbReference type="PANTHER" id="PTHR30204">
    <property type="entry name" value="REDOX-CYCLING DRUG-SENSING TRANSCRIPTIONAL ACTIVATOR SOXR"/>
    <property type="match status" value="1"/>
</dbReference>
<organism evidence="4 5">
    <name type="scientific">Leucothrix pacifica</name>
    <dbReference type="NCBI Taxonomy" id="1247513"/>
    <lineage>
        <taxon>Bacteria</taxon>
        <taxon>Pseudomonadati</taxon>
        <taxon>Pseudomonadota</taxon>
        <taxon>Gammaproteobacteria</taxon>
        <taxon>Thiotrichales</taxon>
        <taxon>Thiotrichaceae</taxon>
        <taxon>Leucothrix</taxon>
    </lineage>
</organism>
<evidence type="ECO:0000313" key="5">
    <source>
        <dbReference type="Proteomes" id="UP000245539"/>
    </source>
</evidence>
<sequence>MSNKTYTISELAKEFDVTTRAIRLYEESGLLAPERDGSRRIYHEKDRVRLRLTLRGKRIGFTLAEVKDMFDLYDSKPIDGEKKQILYLLDIMEQRLETLKLQREELELAVVDIESVCERARETLTELDAKE</sequence>
<dbReference type="GO" id="GO:0003700">
    <property type="term" value="F:DNA-binding transcription factor activity"/>
    <property type="evidence" value="ECO:0007669"/>
    <property type="project" value="InterPro"/>
</dbReference>
<name>A0A317CI18_9GAMM</name>
<dbReference type="Pfam" id="PF13411">
    <property type="entry name" value="MerR_1"/>
    <property type="match status" value="1"/>
</dbReference>
<protein>
    <submittedName>
        <fullName evidence="4">MerR family transcriptional regulator</fullName>
    </submittedName>
</protein>
<dbReference type="PANTHER" id="PTHR30204:SF58">
    <property type="entry name" value="HTH-TYPE TRANSCRIPTIONAL REGULATOR YFMP"/>
    <property type="match status" value="1"/>
</dbReference>
<keyword evidence="1" id="KW-0238">DNA-binding</keyword>
<feature type="domain" description="HTH merR-type" evidence="3">
    <location>
        <begin position="5"/>
        <end position="72"/>
    </location>
</feature>
<dbReference type="InterPro" id="IPR009061">
    <property type="entry name" value="DNA-bd_dom_put_sf"/>
</dbReference>
<comment type="caution">
    <text evidence="4">The sequence shown here is derived from an EMBL/GenBank/DDBJ whole genome shotgun (WGS) entry which is preliminary data.</text>
</comment>
<dbReference type="CDD" id="cd04776">
    <property type="entry name" value="HTH_GnyR"/>
    <property type="match status" value="1"/>
</dbReference>
<keyword evidence="5" id="KW-1185">Reference proteome</keyword>
<gene>
    <name evidence="4" type="ORF">DKW60_09465</name>
</gene>
<dbReference type="GO" id="GO:0003677">
    <property type="term" value="F:DNA binding"/>
    <property type="evidence" value="ECO:0007669"/>
    <property type="project" value="UniProtKB-KW"/>
</dbReference>
<dbReference type="SMART" id="SM00422">
    <property type="entry name" value="HTH_MERR"/>
    <property type="match status" value="1"/>
</dbReference>
<dbReference type="SUPFAM" id="SSF46955">
    <property type="entry name" value="Putative DNA-binding domain"/>
    <property type="match status" value="1"/>
</dbReference>
<dbReference type="InterPro" id="IPR047057">
    <property type="entry name" value="MerR_fam"/>
</dbReference>
<evidence type="ECO:0000256" key="1">
    <source>
        <dbReference type="ARBA" id="ARBA00023125"/>
    </source>
</evidence>
<dbReference type="PROSITE" id="PS50937">
    <property type="entry name" value="HTH_MERR_2"/>
    <property type="match status" value="1"/>
</dbReference>
<evidence type="ECO:0000259" key="3">
    <source>
        <dbReference type="PROSITE" id="PS50937"/>
    </source>
</evidence>
<accession>A0A317CI18</accession>
<reference evidence="4 5" key="1">
    <citation type="submission" date="2018-05" db="EMBL/GenBank/DDBJ databases">
        <title>Leucothrix arctica sp. nov., isolated from Arctic seawater.</title>
        <authorList>
            <person name="Choi A."/>
            <person name="Baek K."/>
        </authorList>
    </citation>
    <scope>NUCLEOTIDE SEQUENCE [LARGE SCALE GENOMIC DNA]</scope>
    <source>
        <strain evidence="4 5">JCM 18388</strain>
    </source>
</reference>
<dbReference type="AlphaFoldDB" id="A0A317CI18"/>
<evidence type="ECO:0000313" key="4">
    <source>
        <dbReference type="EMBL" id="PWQ97811.1"/>
    </source>
</evidence>
<dbReference type="Proteomes" id="UP000245539">
    <property type="component" value="Unassembled WGS sequence"/>
</dbReference>
<keyword evidence="2" id="KW-0175">Coiled coil</keyword>
<proteinExistence type="predicted"/>
<dbReference type="InterPro" id="IPR000551">
    <property type="entry name" value="MerR-type_HTH_dom"/>
</dbReference>
<dbReference type="EMBL" id="QGKM01000022">
    <property type="protein sequence ID" value="PWQ97811.1"/>
    <property type="molecule type" value="Genomic_DNA"/>
</dbReference>
<dbReference type="Gene3D" id="1.10.1660.10">
    <property type="match status" value="1"/>
</dbReference>
<feature type="coiled-coil region" evidence="2">
    <location>
        <begin position="89"/>
        <end position="123"/>
    </location>
</feature>